<organism evidence="1 2">
    <name type="scientific">Camellia lanceoleosa</name>
    <dbReference type="NCBI Taxonomy" id="1840588"/>
    <lineage>
        <taxon>Eukaryota</taxon>
        <taxon>Viridiplantae</taxon>
        <taxon>Streptophyta</taxon>
        <taxon>Embryophyta</taxon>
        <taxon>Tracheophyta</taxon>
        <taxon>Spermatophyta</taxon>
        <taxon>Magnoliopsida</taxon>
        <taxon>eudicotyledons</taxon>
        <taxon>Gunneridae</taxon>
        <taxon>Pentapetalae</taxon>
        <taxon>asterids</taxon>
        <taxon>Ericales</taxon>
        <taxon>Theaceae</taxon>
        <taxon>Camellia</taxon>
    </lineage>
</organism>
<dbReference type="EMBL" id="CM045769">
    <property type="protein sequence ID" value="KAI7995373.1"/>
    <property type="molecule type" value="Genomic_DNA"/>
</dbReference>
<dbReference type="Proteomes" id="UP001060215">
    <property type="component" value="Chromosome 12"/>
</dbReference>
<reference evidence="1 2" key="1">
    <citation type="journal article" date="2022" name="Plant J.">
        <title>Chromosome-level genome of Camellia lanceoleosa provides a valuable resource for understanding genome evolution and self-incompatibility.</title>
        <authorList>
            <person name="Gong W."/>
            <person name="Xiao S."/>
            <person name="Wang L."/>
            <person name="Liao Z."/>
            <person name="Chang Y."/>
            <person name="Mo W."/>
            <person name="Hu G."/>
            <person name="Li W."/>
            <person name="Zhao G."/>
            <person name="Zhu H."/>
            <person name="Hu X."/>
            <person name="Ji K."/>
            <person name="Xiang X."/>
            <person name="Song Q."/>
            <person name="Yuan D."/>
            <person name="Jin S."/>
            <person name="Zhang L."/>
        </authorList>
    </citation>
    <scope>NUCLEOTIDE SEQUENCE [LARGE SCALE GENOMIC DNA]</scope>
    <source>
        <strain evidence="1">SQ_2022a</strain>
    </source>
</reference>
<protein>
    <submittedName>
        <fullName evidence="1">Uncharacterized protein</fullName>
    </submittedName>
</protein>
<keyword evidence="2" id="KW-1185">Reference proteome</keyword>
<comment type="caution">
    <text evidence="1">The sequence shown here is derived from an EMBL/GenBank/DDBJ whole genome shotgun (WGS) entry which is preliminary data.</text>
</comment>
<sequence>MEIKDVSILFAQENIVRTTTAITSSGSQMMTGTMTLPHQSVPMQEQKKIMIYGQGLVSMIEGLKGLRRS</sequence>
<accession>A0ACC0G458</accession>
<name>A0ACC0G458_9ERIC</name>
<evidence type="ECO:0000313" key="1">
    <source>
        <dbReference type="EMBL" id="KAI7995373.1"/>
    </source>
</evidence>
<evidence type="ECO:0000313" key="2">
    <source>
        <dbReference type="Proteomes" id="UP001060215"/>
    </source>
</evidence>
<proteinExistence type="predicted"/>
<gene>
    <name evidence="1" type="ORF">LOK49_LG11G01872</name>
</gene>